<feature type="compositionally biased region" description="Polar residues" evidence="1">
    <location>
        <begin position="114"/>
        <end position="126"/>
    </location>
</feature>
<dbReference type="EMBL" id="FJOG01000019">
    <property type="protein sequence ID" value="CZR61966.1"/>
    <property type="molecule type" value="Genomic_DNA"/>
</dbReference>
<dbReference type="AlphaFoldDB" id="A0A1L7XAF6"/>
<feature type="compositionally biased region" description="Polar residues" evidence="1">
    <location>
        <begin position="230"/>
        <end position="243"/>
    </location>
</feature>
<protein>
    <submittedName>
        <fullName evidence="2">Uncharacterized protein</fullName>
    </submittedName>
</protein>
<evidence type="ECO:0000256" key="1">
    <source>
        <dbReference type="SAM" id="MobiDB-lite"/>
    </source>
</evidence>
<dbReference type="OrthoDB" id="10553588at2759"/>
<reference evidence="2 3" key="1">
    <citation type="submission" date="2016-03" db="EMBL/GenBank/DDBJ databases">
        <authorList>
            <person name="Ploux O."/>
        </authorList>
    </citation>
    <scope>NUCLEOTIDE SEQUENCE [LARGE SCALE GENOMIC DNA]</scope>
    <source>
        <strain evidence="2 3">UAMH 11012</strain>
    </source>
</reference>
<gene>
    <name evidence="2" type="ORF">PAC_11863</name>
</gene>
<organism evidence="2 3">
    <name type="scientific">Phialocephala subalpina</name>
    <dbReference type="NCBI Taxonomy" id="576137"/>
    <lineage>
        <taxon>Eukaryota</taxon>
        <taxon>Fungi</taxon>
        <taxon>Dikarya</taxon>
        <taxon>Ascomycota</taxon>
        <taxon>Pezizomycotina</taxon>
        <taxon>Leotiomycetes</taxon>
        <taxon>Helotiales</taxon>
        <taxon>Mollisiaceae</taxon>
        <taxon>Phialocephala</taxon>
        <taxon>Phialocephala fortinii species complex</taxon>
    </lineage>
</organism>
<evidence type="ECO:0000313" key="2">
    <source>
        <dbReference type="EMBL" id="CZR61966.1"/>
    </source>
</evidence>
<accession>A0A1L7XAF6</accession>
<feature type="compositionally biased region" description="Polar residues" evidence="1">
    <location>
        <begin position="135"/>
        <end position="149"/>
    </location>
</feature>
<evidence type="ECO:0000313" key="3">
    <source>
        <dbReference type="Proteomes" id="UP000184330"/>
    </source>
</evidence>
<feature type="region of interest" description="Disordered" evidence="1">
    <location>
        <begin position="75"/>
        <end position="306"/>
    </location>
</feature>
<dbReference type="Proteomes" id="UP000184330">
    <property type="component" value="Unassembled WGS sequence"/>
</dbReference>
<feature type="compositionally biased region" description="Polar residues" evidence="1">
    <location>
        <begin position="160"/>
        <end position="178"/>
    </location>
</feature>
<proteinExistence type="predicted"/>
<keyword evidence="3" id="KW-1185">Reference proteome</keyword>
<name>A0A1L7XAF6_9HELO</name>
<sequence>MASKAEASICEFGPEPGSTIMWFGTMHQGKRFDQLPVDYRRWLVRRSKEKKSTNLMKFKRLNDEYEAWVATQNVSLPPQSTNSDRKESNQKSMNQKRKRTSDDGSAVDAKIRSGGTSRPGNATTSKRIPPAITPATGNTSASRTITDSLPKTAMKKEAESQTPQKQARLKQTQLNFTRTPLGPRTPNIAPQSERQPPQAIKLRTAKSSQRTPVADRERRSAQGSKVVDLLSTSKGDISPSSSFEKGPKSGKSSLPVADAPKCTPPLAKLRKTGSQKSEAVAQEIPSSQSSAASPWRPLEHLVSAEP</sequence>